<dbReference type="PANTHER" id="PTHR10357">
    <property type="entry name" value="ALPHA-AMYLASE FAMILY MEMBER"/>
    <property type="match status" value="1"/>
</dbReference>
<evidence type="ECO:0000313" key="4">
    <source>
        <dbReference type="EMBL" id="MBY3588595.1"/>
    </source>
</evidence>
<feature type="region of interest" description="Disordered" evidence="2">
    <location>
        <begin position="220"/>
        <end position="242"/>
    </location>
</feature>
<dbReference type="InterPro" id="IPR045857">
    <property type="entry name" value="O16G_dom_2"/>
</dbReference>
<dbReference type="CDD" id="cd11330">
    <property type="entry name" value="AmyAc_OligoGlu"/>
    <property type="match status" value="1"/>
</dbReference>
<reference evidence="4 5" key="1">
    <citation type="submission" date="2020-06" db="EMBL/GenBank/DDBJ databases">
        <title>Global-level population genomics: horizontal gene transfer, symbiosis and evolution in Rhizobia.</title>
        <authorList>
            <person name="Gai Y."/>
        </authorList>
    </citation>
    <scope>NUCLEOTIDE SEQUENCE [LARGE SCALE GENOMIC DNA]</scope>
    <source>
        <strain evidence="4 5">PLR6_1b</strain>
    </source>
</reference>
<evidence type="ECO:0000313" key="5">
    <source>
        <dbReference type="Proteomes" id="UP000720124"/>
    </source>
</evidence>
<dbReference type="Gene3D" id="3.20.20.80">
    <property type="entry name" value="Glycosidases"/>
    <property type="match status" value="2"/>
</dbReference>
<name>A0ABS7LB09_9HYPH</name>
<dbReference type="Proteomes" id="UP000720124">
    <property type="component" value="Unassembled WGS sequence"/>
</dbReference>
<dbReference type="RefSeq" id="WP_221093923.1">
    <property type="nucleotide sequence ID" value="NZ_JABDWX010000003.1"/>
</dbReference>
<comment type="similarity">
    <text evidence="1">Belongs to the glycosyl hydrolase 13 family.</text>
</comment>
<evidence type="ECO:0000259" key="3">
    <source>
        <dbReference type="SMART" id="SM00642"/>
    </source>
</evidence>
<dbReference type="SUPFAM" id="SSF51011">
    <property type="entry name" value="Glycosyl hydrolase domain"/>
    <property type="match status" value="1"/>
</dbReference>
<gene>
    <name evidence="4" type="ORF">HJA87_01625</name>
</gene>
<evidence type="ECO:0000256" key="1">
    <source>
        <dbReference type="ARBA" id="ARBA00008061"/>
    </source>
</evidence>
<dbReference type="Gene3D" id="3.90.400.10">
    <property type="entry name" value="Oligo-1,6-glucosidase, Domain 2"/>
    <property type="match status" value="1"/>
</dbReference>
<dbReference type="Gene3D" id="2.60.40.1180">
    <property type="entry name" value="Golgi alpha-mannosidase II"/>
    <property type="match status" value="1"/>
</dbReference>
<dbReference type="PANTHER" id="PTHR10357:SF179">
    <property type="entry name" value="NEUTRAL AND BASIC AMINO ACID TRANSPORT PROTEIN RBAT"/>
    <property type="match status" value="1"/>
</dbReference>
<accession>A0ABS7LB09</accession>
<dbReference type="InterPro" id="IPR006047">
    <property type="entry name" value="GH13_cat_dom"/>
</dbReference>
<comment type="caution">
    <text evidence="4">The sequence shown here is derived from an EMBL/GenBank/DDBJ whole genome shotgun (WGS) entry which is preliminary data.</text>
</comment>
<keyword evidence="5" id="KW-1185">Reference proteome</keyword>
<dbReference type="EMBL" id="JABTXI010000001">
    <property type="protein sequence ID" value="MBY3588595.1"/>
    <property type="molecule type" value="Genomic_DNA"/>
</dbReference>
<dbReference type="InterPro" id="IPR013780">
    <property type="entry name" value="Glyco_hydro_b"/>
</dbReference>
<proteinExistence type="inferred from homology"/>
<dbReference type="InterPro" id="IPR017853">
    <property type="entry name" value="GH"/>
</dbReference>
<feature type="domain" description="Glycosyl hydrolase family 13 catalytic" evidence="3">
    <location>
        <begin position="19"/>
        <end position="411"/>
    </location>
</feature>
<sequence length="583" mass="65217">MALQAGGNADWWRGAVIYQVYPRSFQDTNSDGLGDLKGITRRLQHIASLGVDAIWLSPFFKSPMTDMGYDVSDYCDVDPIFGTLADFDEMMAEAHRLGIKVIIDQVISHTSDRHPWFIESRSNRTNPKADWYVWADPKPDGTAPNNWLSIFGGPGWEWDGVRRQYYQHNFLTSQPDLNFHCNEVQDAVLETVKFWLDRGVDGFRLDTVNYYFCDKQLRSNPPHEPDASDGGLDAPDTNPYGMQNHLYDKTQPENIGFLKRFRALLDRYEDRTTVGEVGDGARSLKTVAAYTSGDDKLHMCYTFDLLGPDFTAAHIRSCVEASQKVVTDGWVCWAFSNHDVMRHVSRFALTEEERPVIAKLAISVLAALRGSICLYQGEELGLPEAELAFEDLRDPYGIRFWPAFKGRDGCRTPMPWEAGKAHAGFTSGEKSWLPVPYEQAALSVDTQEDIDSSVLHHYRRTLAFRKSRPALIDGEMTFVGTNQDLLAFTREKSGEKLLFVFNLTRKPAEFRLPDGMALGEPLAMPGFEAVAGAGPVRLAALDGFCARVSAGGASGDVLSKLLDKVSDAEPVEGDEGWRQIEAR</sequence>
<dbReference type="SUPFAM" id="SSF51445">
    <property type="entry name" value="(Trans)glycosidases"/>
    <property type="match status" value="1"/>
</dbReference>
<organism evidence="4 5">
    <name type="scientific">Rhizobium bangladeshense</name>
    <dbReference type="NCBI Taxonomy" id="1138189"/>
    <lineage>
        <taxon>Bacteria</taxon>
        <taxon>Pseudomonadati</taxon>
        <taxon>Pseudomonadota</taxon>
        <taxon>Alphaproteobacteria</taxon>
        <taxon>Hyphomicrobiales</taxon>
        <taxon>Rhizobiaceae</taxon>
        <taxon>Rhizobium/Agrobacterium group</taxon>
        <taxon>Rhizobium</taxon>
    </lineage>
</organism>
<dbReference type="Pfam" id="PF00128">
    <property type="entry name" value="Alpha-amylase"/>
    <property type="match status" value="1"/>
</dbReference>
<dbReference type="SMART" id="SM00642">
    <property type="entry name" value="Aamy"/>
    <property type="match status" value="1"/>
</dbReference>
<protein>
    <submittedName>
        <fullName evidence="4">Alpha glucosidase</fullName>
    </submittedName>
</protein>
<evidence type="ECO:0000256" key="2">
    <source>
        <dbReference type="SAM" id="MobiDB-lite"/>
    </source>
</evidence>